<dbReference type="EMBL" id="FPCG01000002">
    <property type="protein sequence ID" value="SFV21482.1"/>
    <property type="molecule type" value="Genomic_DNA"/>
</dbReference>
<evidence type="ECO:0000256" key="1">
    <source>
        <dbReference type="ARBA" id="ARBA00022490"/>
    </source>
</evidence>
<dbReference type="OrthoDB" id="9805006at2"/>
<feature type="compositionally biased region" description="Basic and acidic residues" evidence="4">
    <location>
        <begin position="175"/>
        <end position="187"/>
    </location>
</feature>
<organism evidence="6 7">
    <name type="scientific">Micrococcus terreus</name>
    <dbReference type="NCBI Taxonomy" id="574650"/>
    <lineage>
        <taxon>Bacteria</taxon>
        <taxon>Bacillati</taxon>
        <taxon>Actinomycetota</taxon>
        <taxon>Actinomycetes</taxon>
        <taxon>Micrococcales</taxon>
        <taxon>Micrococcaceae</taxon>
        <taxon>Micrococcus</taxon>
    </lineage>
</organism>
<dbReference type="PANTHER" id="PTHR33867">
    <property type="entry name" value="RIBOSOME MATURATION FACTOR RIMP"/>
    <property type="match status" value="1"/>
</dbReference>
<dbReference type="HAMAP" id="MF_01077">
    <property type="entry name" value="RimP"/>
    <property type="match status" value="1"/>
</dbReference>
<dbReference type="GO" id="GO:0000028">
    <property type="term" value="P:ribosomal small subunit assembly"/>
    <property type="evidence" value="ECO:0007669"/>
    <property type="project" value="TreeGrafter"/>
</dbReference>
<protein>
    <recommendedName>
        <fullName evidence="3">Ribosome maturation factor RimP</fullName>
    </recommendedName>
</protein>
<evidence type="ECO:0000313" key="7">
    <source>
        <dbReference type="Proteomes" id="UP000198881"/>
    </source>
</evidence>
<evidence type="ECO:0000256" key="4">
    <source>
        <dbReference type="SAM" id="MobiDB-lite"/>
    </source>
</evidence>
<feature type="compositionally biased region" description="Acidic residues" evidence="4">
    <location>
        <begin position="188"/>
        <end position="197"/>
    </location>
</feature>
<keyword evidence="7" id="KW-1185">Reference proteome</keyword>
<accession>A0A1I7MHQ9</accession>
<dbReference type="PANTHER" id="PTHR33867:SF1">
    <property type="entry name" value="RIBOSOME MATURATION FACTOR RIMP"/>
    <property type="match status" value="1"/>
</dbReference>
<sequence>MTTTPSSLQEIIAPAVESSGLVLEECGLTGEGDHRTLHVVVDRSEGTEGLDLDTVSAVATAVSSALDAAGDDLPELGRSPYQLEVSSPGVSRPLTDPRHWRRNVGRTVSVSVDGADPITARVVEADADSVVLAPVRPGAKKGMPAKEGAPERLPFSRLGAGTIQVELTHGAPAHQDGDAQHGRHPQDAADDVSDTEA</sequence>
<evidence type="ECO:0000256" key="2">
    <source>
        <dbReference type="ARBA" id="ARBA00022517"/>
    </source>
</evidence>
<comment type="subcellular location">
    <subcellularLocation>
        <location evidence="3">Cytoplasm</location>
    </subcellularLocation>
</comment>
<keyword evidence="1 3" id="KW-0963">Cytoplasm</keyword>
<evidence type="ECO:0000313" key="6">
    <source>
        <dbReference type="EMBL" id="SFV21482.1"/>
    </source>
</evidence>
<dbReference type="Pfam" id="PF02576">
    <property type="entry name" value="RimP_N"/>
    <property type="match status" value="1"/>
</dbReference>
<proteinExistence type="inferred from homology"/>
<dbReference type="InterPro" id="IPR028989">
    <property type="entry name" value="RimP_N"/>
</dbReference>
<dbReference type="GO" id="GO:0006412">
    <property type="term" value="P:translation"/>
    <property type="evidence" value="ECO:0007669"/>
    <property type="project" value="TreeGrafter"/>
</dbReference>
<reference evidence="6 7" key="1">
    <citation type="submission" date="2016-10" db="EMBL/GenBank/DDBJ databases">
        <authorList>
            <person name="de Groot N.N."/>
        </authorList>
    </citation>
    <scope>NUCLEOTIDE SEQUENCE [LARGE SCALE GENOMIC DNA]</scope>
    <source>
        <strain evidence="6 7">CGMCC 1.7054</strain>
    </source>
</reference>
<dbReference type="InterPro" id="IPR003728">
    <property type="entry name" value="Ribosome_maturation_RimP"/>
</dbReference>
<gene>
    <name evidence="3" type="primary">rimP</name>
    <name evidence="6" type="ORF">SAMN04487966_102378</name>
</gene>
<dbReference type="Proteomes" id="UP000198881">
    <property type="component" value="Unassembled WGS sequence"/>
</dbReference>
<dbReference type="STRING" id="574650.SAMN04487966_102378"/>
<keyword evidence="2 3" id="KW-0690">Ribosome biogenesis</keyword>
<dbReference type="RefSeq" id="WP_091695071.1">
    <property type="nucleotide sequence ID" value="NZ_CAMIGK010000019.1"/>
</dbReference>
<comment type="similarity">
    <text evidence="3">Belongs to the RimP family.</text>
</comment>
<evidence type="ECO:0000256" key="3">
    <source>
        <dbReference type="HAMAP-Rule" id="MF_01077"/>
    </source>
</evidence>
<dbReference type="GO" id="GO:0005829">
    <property type="term" value="C:cytosol"/>
    <property type="evidence" value="ECO:0007669"/>
    <property type="project" value="TreeGrafter"/>
</dbReference>
<dbReference type="Gene3D" id="3.30.300.70">
    <property type="entry name" value="RimP-like superfamily, N-terminal"/>
    <property type="match status" value="1"/>
</dbReference>
<comment type="function">
    <text evidence="3">Required for maturation of 30S ribosomal subunits.</text>
</comment>
<name>A0A1I7MHQ9_9MICC</name>
<feature type="domain" description="Ribosome maturation factor RimP N-terminal" evidence="5">
    <location>
        <begin position="11"/>
        <end position="90"/>
    </location>
</feature>
<dbReference type="AlphaFoldDB" id="A0A1I7MHQ9"/>
<dbReference type="InterPro" id="IPR035956">
    <property type="entry name" value="RimP_N_sf"/>
</dbReference>
<dbReference type="SUPFAM" id="SSF75420">
    <property type="entry name" value="YhbC-like, N-terminal domain"/>
    <property type="match status" value="1"/>
</dbReference>
<feature type="region of interest" description="Disordered" evidence="4">
    <location>
        <begin position="168"/>
        <end position="197"/>
    </location>
</feature>
<evidence type="ECO:0000259" key="5">
    <source>
        <dbReference type="Pfam" id="PF02576"/>
    </source>
</evidence>